<protein>
    <submittedName>
        <fullName evidence="3">Uncharacterized protein</fullName>
    </submittedName>
</protein>
<accession>A0A6V7XDY4</accession>
<organism evidence="3 4">
    <name type="scientific">Meloidogyne enterolobii</name>
    <name type="common">Root-knot nematode worm</name>
    <name type="synonym">Meloidogyne mayaguensis</name>
    <dbReference type="NCBI Taxonomy" id="390850"/>
    <lineage>
        <taxon>Eukaryota</taxon>
        <taxon>Metazoa</taxon>
        <taxon>Ecdysozoa</taxon>
        <taxon>Nematoda</taxon>
        <taxon>Chromadorea</taxon>
        <taxon>Rhabditida</taxon>
        <taxon>Tylenchina</taxon>
        <taxon>Tylenchomorpha</taxon>
        <taxon>Tylenchoidea</taxon>
        <taxon>Meloidogynidae</taxon>
        <taxon>Meloidogyninae</taxon>
        <taxon>Meloidogyne</taxon>
    </lineage>
</organism>
<dbReference type="OrthoDB" id="5823025at2759"/>
<reference evidence="3 4" key="1">
    <citation type="submission" date="2020-08" db="EMBL/GenBank/DDBJ databases">
        <authorList>
            <person name="Koutsovoulos G."/>
            <person name="Danchin GJ E."/>
        </authorList>
    </citation>
    <scope>NUCLEOTIDE SEQUENCE [LARGE SCALE GENOMIC DNA]</scope>
</reference>
<dbReference type="PANTHER" id="PTHR37415:SF2">
    <property type="entry name" value="EFF-1A-RELATED"/>
    <property type="match status" value="1"/>
</dbReference>
<dbReference type="Proteomes" id="UP000580250">
    <property type="component" value="Unassembled WGS sequence"/>
</dbReference>
<dbReference type="GO" id="GO:0000768">
    <property type="term" value="P:syncytium formation by plasma membrane fusion"/>
    <property type="evidence" value="ECO:0007669"/>
    <property type="project" value="TreeGrafter"/>
</dbReference>
<gene>
    <name evidence="3" type="ORF">MENT_LOCUS50810</name>
</gene>
<name>A0A6V7XDY4_MELEN</name>
<dbReference type="Pfam" id="PF14884">
    <property type="entry name" value="EFF-AFF"/>
    <property type="match status" value="1"/>
</dbReference>
<evidence type="ECO:0000256" key="2">
    <source>
        <dbReference type="SAM" id="SignalP"/>
    </source>
</evidence>
<evidence type="ECO:0000313" key="3">
    <source>
        <dbReference type="EMBL" id="CAD2197550.1"/>
    </source>
</evidence>
<dbReference type="Gene3D" id="2.60.98.60">
    <property type="entry name" value="Cell-cell fusogen EFF/AFF, domain 1"/>
    <property type="match status" value="3"/>
</dbReference>
<keyword evidence="1" id="KW-0812">Transmembrane</keyword>
<proteinExistence type="predicted"/>
<dbReference type="PANTHER" id="PTHR37415">
    <property type="entry name" value="EFF-1A"/>
    <property type="match status" value="1"/>
</dbReference>
<feature type="transmembrane region" description="Helical" evidence="1">
    <location>
        <begin position="704"/>
        <end position="733"/>
    </location>
</feature>
<feature type="signal peptide" evidence="2">
    <location>
        <begin position="1"/>
        <end position="24"/>
    </location>
</feature>
<dbReference type="GO" id="GO:0044291">
    <property type="term" value="C:cell-cell contact zone"/>
    <property type="evidence" value="ECO:0007669"/>
    <property type="project" value="TreeGrafter"/>
</dbReference>
<dbReference type="EMBL" id="CAJEWN010001447">
    <property type="protein sequence ID" value="CAD2197550.1"/>
    <property type="molecule type" value="Genomic_DNA"/>
</dbReference>
<evidence type="ECO:0000313" key="4">
    <source>
        <dbReference type="Proteomes" id="UP000580250"/>
    </source>
</evidence>
<sequence>MPFKLSPFLWIFLFIQLFIHNVKLSPIDPRRRIIRQNKINLNSERRLNLNRIENLNELEHNNISPPHCTRATVTFTQGSKLTKRQANSSSSSIRSPTYSTQLSLNVGIGQSVCFTVGEEEEENEEEQQIITQQKSNYSFIVALATRRRGNIKNLNEKLTTLPKIELEESNEIEENILHSITVLGLEQYHAITERYRFAIPEMETRCICECESGSANCAAAHYKYGQCSDDEIEKDKGGESGGDYEQIENWAYKREGNNKETSPSVCHRTFFANQPTGEHCSRHEQYSSNARLCCQLRFRAFRDRKFVALKLENAVSSVLLQYSRWSWKENNEKKLKGHWEELEKRKIRIQLDGAIHNTILSEISGLKLSVLGLAGAKSAGVQLDAGVYFAEIGSDGTIGELIGQMPVNRITEHDFHKLGWLRLDERNKPFVQAGEVFIDKIHHARAEDCATQRYRSVLDASYYINSDNNATTQFKIPETLNKVNKWIRSARVLDSNQRIALVRVSEGLSLELTLSAQKEFLKESENQKQRLITFVHNSSKLGDFTALLIVDKFSNSLLNLTLFNASGVLNGYVRPLNDLYGNTEIDGFSVNVPNNEENVKNNNNKIWMPISVQTRIKPYPLGSIHLVCLRPDDGELSRELCRPVQSVYYELEQNTMQNEWNEAIGACKQCNKISAEGFAKYLNPANWVKGIGSVSEALMLASDILGYLIVILIFYVLLSKVIIPIFGCCFTCTPTYRCFGRKK</sequence>
<evidence type="ECO:0000256" key="1">
    <source>
        <dbReference type="SAM" id="Phobius"/>
    </source>
</evidence>
<comment type="caution">
    <text evidence="3">The sequence shown here is derived from an EMBL/GenBank/DDBJ whole genome shotgun (WGS) entry which is preliminary data.</text>
</comment>
<keyword evidence="2" id="KW-0732">Signal</keyword>
<keyword evidence="1" id="KW-1133">Transmembrane helix</keyword>
<dbReference type="InterPro" id="IPR029213">
    <property type="entry name" value="Fusogen_EFF/AFF"/>
</dbReference>
<dbReference type="InterPro" id="IPR043076">
    <property type="entry name" value="Fusogen_EFF/AFF_dom3"/>
</dbReference>
<keyword evidence="1" id="KW-0472">Membrane</keyword>
<dbReference type="Gene3D" id="2.60.40.3980">
    <property type="entry name" value="Cell-cell fusogen EFF/AFF, domain 3"/>
    <property type="match status" value="1"/>
</dbReference>
<dbReference type="AlphaFoldDB" id="A0A6V7XDY4"/>
<feature type="chain" id="PRO_5028228018" evidence="2">
    <location>
        <begin position="25"/>
        <end position="743"/>
    </location>
</feature>